<dbReference type="HOGENOM" id="CLU_1865888_0_0_1"/>
<gene>
    <name evidence="2" type="ORF">PILCRDRAFT_823394</name>
</gene>
<dbReference type="EMBL" id="KN833009">
    <property type="protein sequence ID" value="KIM79488.1"/>
    <property type="molecule type" value="Genomic_DNA"/>
</dbReference>
<evidence type="ECO:0000313" key="2">
    <source>
        <dbReference type="EMBL" id="KIM79488.1"/>
    </source>
</evidence>
<keyword evidence="3" id="KW-1185">Reference proteome</keyword>
<protein>
    <submittedName>
        <fullName evidence="2">Uncharacterized protein</fullName>
    </submittedName>
</protein>
<evidence type="ECO:0000313" key="3">
    <source>
        <dbReference type="Proteomes" id="UP000054166"/>
    </source>
</evidence>
<proteinExistence type="predicted"/>
<evidence type="ECO:0000256" key="1">
    <source>
        <dbReference type="SAM" id="MobiDB-lite"/>
    </source>
</evidence>
<dbReference type="AlphaFoldDB" id="A0A0C3AZS4"/>
<sequence>MSTAAPTSTAAELHNLTEAMRGDGDDALGDGSHPGRRRRTTPTTSSPNRPALRAPRDAFEPAVECLARTSSRFGIEGYVVQSSTDPTPSQSDMPAPSSPSTTFHHHHLQLVVLTLANRLTHADVSRVGKKFRRRPKA</sequence>
<accession>A0A0C3AZS4</accession>
<dbReference type="Proteomes" id="UP000054166">
    <property type="component" value="Unassembled WGS sequence"/>
</dbReference>
<feature type="region of interest" description="Disordered" evidence="1">
    <location>
        <begin position="1"/>
        <end position="59"/>
    </location>
</feature>
<feature type="compositionally biased region" description="Polar residues" evidence="1">
    <location>
        <begin position="1"/>
        <end position="10"/>
    </location>
</feature>
<feature type="region of interest" description="Disordered" evidence="1">
    <location>
        <begin position="78"/>
        <end position="102"/>
    </location>
</feature>
<feature type="compositionally biased region" description="Polar residues" evidence="1">
    <location>
        <begin position="80"/>
        <end position="102"/>
    </location>
</feature>
<dbReference type="InParanoid" id="A0A0C3AZS4"/>
<reference evidence="3" key="2">
    <citation type="submission" date="2015-01" db="EMBL/GenBank/DDBJ databases">
        <title>Evolutionary Origins and Diversification of the Mycorrhizal Mutualists.</title>
        <authorList>
            <consortium name="DOE Joint Genome Institute"/>
            <consortium name="Mycorrhizal Genomics Consortium"/>
            <person name="Kohler A."/>
            <person name="Kuo A."/>
            <person name="Nagy L.G."/>
            <person name="Floudas D."/>
            <person name="Copeland A."/>
            <person name="Barry K.W."/>
            <person name="Cichocki N."/>
            <person name="Veneault-Fourrey C."/>
            <person name="LaButti K."/>
            <person name="Lindquist E.A."/>
            <person name="Lipzen A."/>
            <person name="Lundell T."/>
            <person name="Morin E."/>
            <person name="Murat C."/>
            <person name="Riley R."/>
            <person name="Ohm R."/>
            <person name="Sun H."/>
            <person name="Tunlid A."/>
            <person name="Henrissat B."/>
            <person name="Grigoriev I.V."/>
            <person name="Hibbett D.S."/>
            <person name="Martin F."/>
        </authorList>
    </citation>
    <scope>NUCLEOTIDE SEQUENCE [LARGE SCALE GENOMIC DNA]</scope>
    <source>
        <strain evidence="3">F 1598</strain>
    </source>
</reference>
<feature type="compositionally biased region" description="Low complexity" evidence="1">
    <location>
        <begin position="41"/>
        <end position="50"/>
    </location>
</feature>
<name>A0A0C3AZS4_PILCF</name>
<organism evidence="2 3">
    <name type="scientific">Piloderma croceum (strain F 1598)</name>
    <dbReference type="NCBI Taxonomy" id="765440"/>
    <lineage>
        <taxon>Eukaryota</taxon>
        <taxon>Fungi</taxon>
        <taxon>Dikarya</taxon>
        <taxon>Basidiomycota</taxon>
        <taxon>Agaricomycotina</taxon>
        <taxon>Agaricomycetes</taxon>
        <taxon>Agaricomycetidae</taxon>
        <taxon>Atheliales</taxon>
        <taxon>Atheliaceae</taxon>
        <taxon>Piloderma</taxon>
    </lineage>
</organism>
<reference evidence="2 3" key="1">
    <citation type="submission" date="2014-04" db="EMBL/GenBank/DDBJ databases">
        <authorList>
            <consortium name="DOE Joint Genome Institute"/>
            <person name="Kuo A."/>
            <person name="Tarkka M."/>
            <person name="Buscot F."/>
            <person name="Kohler A."/>
            <person name="Nagy L.G."/>
            <person name="Floudas D."/>
            <person name="Copeland A."/>
            <person name="Barry K.W."/>
            <person name="Cichocki N."/>
            <person name="Veneault-Fourrey C."/>
            <person name="LaButti K."/>
            <person name="Lindquist E.A."/>
            <person name="Lipzen A."/>
            <person name="Lundell T."/>
            <person name="Morin E."/>
            <person name="Murat C."/>
            <person name="Sun H."/>
            <person name="Tunlid A."/>
            <person name="Henrissat B."/>
            <person name="Grigoriev I.V."/>
            <person name="Hibbett D.S."/>
            <person name="Martin F."/>
            <person name="Nordberg H.P."/>
            <person name="Cantor M.N."/>
            <person name="Hua S.X."/>
        </authorList>
    </citation>
    <scope>NUCLEOTIDE SEQUENCE [LARGE SCALE GENOMIC DNA]</scope>
    <source>
        <strain evidence="2 3">F 1598</strain>
    </source>
</reference>